<organism evidence="1 2">
    <name type="scientific">Halomonas huangheensis</name>
    <dbReference type="NCBI Taxonomy" id="1178482"/>
    <lineage>
        <taxon>Bacteria</taxon>
        <taxon>Pseudomonadati</taxon>
        <taxon>Pseudomonadota</taxon>
        <taxon>Gammaproteobacteria</taxon>
        <taxon>Oceanospirillales</taxon>
        <taxon>Halomonadaceae</taxon>
        <taxon>Halomonas</taxon>
    </lineage>
</organism>
<evidence type="ECO:0000313" key="2">
    <source>
        <dbReference type="Proteomes" id="UP000019113"/>
    </source>
</evidence>
<sequence>MSMDMHSRSPKQMARDKAIMRVKRYSRCFIIFALRPYNERSSRQ</sequence>
<comment type="caution">
    <text evidence="1">The sequence shown here is derived from an EMBL/GenBank/DDBJ whole genome shotgun (WGS) entry which is preliminary data.</text>
</comment>
<name>W1N1K0_9GAMM</name>
<gene>
    <name evidence="1" type="ORF">BJB45_06770</name>
</gene>
<accession>W1N1K0</accession>
<dbReference type="AlphaFoldDB" id="W1N1K0"/>
<evidence type="ECO:0000313" key="1">
    <source>
        <dbReference type="EMBL" id="ERL49477.1"/>
    </source>
</evidence>
<dbReference type="EMBL" id="AVBC01000045">
    <property type="protein sequence ID" value="ERL49477.1"/>
    <property type="molecule type" value="Genomic_DNA"/>
</dbReference>
<reference evidence="1 2" key="1">
    <citation type="submission" date="2013-08" db="EMBL/GenBank/DDBJ databases">
        <title>draft genome of Halomonas huanghegensis, strain BJGMM-B45T.</title>
        <authorList>
            <person name="Miao C."/>
            <person name="Wan Y."/>
            <person name="Jin W."/>
        </authorList>
    </citation>
    <scope>NUCLEOTIDE SEQUENCE [LARGE SCALE GENOMIC DNA]</scope>
    <source>
        <strain evidence="1 2">BJGMM-B45</strain>
    </source>
</reference>
<dbReference type="Proteomes" id="UP000019113">
    <property type="component" value="Unassembled WGS sequence"/>
</dbReference>
<protein>
    <submittedName>
        <fullName evidence="1">Uncharacterized protein</fullName>
    </submittedName>
</protein>
<proteinExistence type="predicted"/>
<keyword evidence="2" id="KW-1185">Reference proteome</keyword>